<dbReference type="GO" id="GO:0005634">
    <property type="term" value="C:nucleus"/>
    <property type="evidence" value="ECO:0007669"/>
    <property type="project" value="TreeGrafter"/>
</dbReference>
<feature type="region of interest" description="Disordered" evidence="1">
    <location>
        <begin position="1"/>
        <end position="52"/>
    </location>
</feature>
<reference evidence="2" key="1">
    <citation type="submission" date="2021-02" db="EMBL/GenBank/DDBJ databases">
        <authorList>
            <person name="Nowell W R."/>
        </authorList>
    </citation>
    <scope>NUCLEOTIDE SEQUENCE</scope>
</reference>
<feature type="compositionally biased region" description="Low complexity" evidence="1">
    <location>
        <begin position="152"/>
        <end position="165"/>
    </location>
</feature>
<sequence length="295" mass="32761">MSVPPPNVSVSPSSKVEVTPVKPITISTPSLEWDVEKERSSHTTPTPTNTARTQFLDAIKNRFTSSSDRIEMTERQSLEVALESDLKKAVSLNLYGDLTRSTSDWKPNPLLCKRMNIPNPYPDDAYNDSKESKKSRRQLCSNLFEHLFTQSSTDSLTSSEQSSPITIPPPSLISNTNETIIRSSTITPVIPQVQPSSVPKSEFAPIESFEQENQERPPLDFFSAIFDNQHSDDENADEQEVEEKKTDDIPKPINSQSSIVTNPSIIKPLASSSSITYQSDHSDSSDSSIEEIEVS</sequence>
<dbReference type="PANTHER" id="PTHR13384">
    <property type="entry name" value="G PATCH DOMAIN-CONTAINING PROTEIN 1"/>
    <property type="match status" value="1"/>
</dbReference>
<accession>A0A819RBJ9</accession>
<feature type="compositionally biased region" description="Polar residues" evidence="1">
    <location>
        <begin position="253"/>
        <end position="278"/>
    </location>
</feature>
<protein>
    <submittedName>
        <fullName evidence="2">Uncharacterized protein</fullName>
    </submittedName>
</protein>
<evidence type="ECO:0000256" key="1">
    <source>
        <dbReference type="SAM" id="MobiDB-lite"/>
    </source>
</evidence>
<dbReference type="EMBL" id="CAJOBE010007638">
    <property type="protein sequence ID" value="CAF4041816.1"/>
    <property type="molecule type" value="Genomic_DNA"/>
</dbReference>
<feature type="non-terminal residue" evidence="2">
    <location>
        <position position="1"/>
    </location>
</feature>
<proteinExistence type="predicted"/>
<feature type="compositionally biased region" description="Low complexity" evidence="1">
    <location>
        <begin position="43"/>
        <end position="52"/>
    </location>
</feature>
<feature type="region of interest" description="Disordered" evidence="1">
    <location>
        <begin position="152"/>
        <end position="175"/>
    </location>
</feature>
<dbReference type="AlphaFoldDB" id="A0A819RBJ9"/>
<evidence type="ECO:0000313" key="2">
    <source>
        <dbReference type="EMBL" id="CAF4041816.1"/>
    </source>
</evidence>
<dbReference type="GO" id="GO:0003723">
    <property type="term" value="F:RNA binding"/>
    <property type="evidence" value="ECO:0007669"/>
    <property type="project" value="TreeGrafter"/>
</dbReference>
<name>A0A819RBJ9_9BILA</name>
<comment type="caution">
    <text evidence="2">The sequence shown here is derived from an EMBL/GenBank/DDBJ whole genome shotgun (WGS) entry which is preliminary data.</text>
</comment>
<feature type="region of interest" description="Disordered" evidence="1">
    <location>
        <begin position="209"/>
        <end position="295"/>
    </location>
</feature>
<dbReference type="Proteomes" id="UP000663874">
    <property type="component" value="Unassembled WGS sequence"/>
</dbReference>
<feature type="compositionally biased region" description="Low complexity" evidence="1">
    <location>
        <begin position="8"/>
        <end position="23"/>
    </location>
</feature>
<dbReference type="PANTHER" id="PTHR13384:SF19">
    <property type="entry name" value="G PATCH DOMAIN-CONTAINING PROTEIN 1"/>
    <property type="match status" value="1"/>
</dbReference>
<gene>
    <name evidence="2" type="ORF">FNK824_LOCUS28220</name>
</gene>
<organism evidence="2 3">
    <name type="scientific">Rotaria sordida</name>
    <dbReference type="NCBI Taxonomy" id="392033"/>
    <lineage>
        <taxon>Eukaryota</taxon>
        <taxon>Metazoa</taxon>
        <taxon>Spiralia</taxon>
        <taxon>Gnathifera</taxon>
        <taxon>Rotifera</taxon>
        <taxon>Eurotatoria</taxon>
        <taxon>Bdelloidea</taxon>
        <taxon>Philodinida</taxon>
        <taxon>Philodinidae</taxon>
        <taxon>Rotaria</taxon>
    </lineage>
</organism>
<evidence type="ECO:0000313" key="3">
    <source>
        <dbReference type="Proteomes" id="UP000663874"/>
    </source>
</evidence>